<dbReference type="CDD" id="cd00637">
    <property type="entry name" value="7tm_classA_rhodopsin-like"/>
    <property type="match status" value="1"/>
</dbReference>
<dbReference type="Gene3D" id="1.20.1070.10">
    <property type="entry name" value="Rhodopsin 7-helix transmembrane proteins"/>
    <property type="match status" value="2"/>
</dbReference>
<feature type="transmembrane region" description="Helical" evidence="10">
    <location>
        <begin position="438"/>
        <end position="459"/>
    </location>
</feature>
<proteinExistence type="inferred from homology"/>
<feature type="compositionally biased region" description="Basic and acidic residues" evidence="9">
    <location>
        <begin position="338"/>
        <end position="351"/>
    </location>
</feature>
<protein>
    <recommendedName>
        <fullName evidence="11">G-protein coupled receptors family 1 profile domain-containing protein</fullName>
    </recommendedName>
</protein>
<feature type="transmembrane region" description="Helical" evidence="10">
    <location>
        <begin position="56"/>
        <end position="74"/>
    </location>
</feature>
<dbReference type="PANTHER" id="PTHR24238">
    <property type="entry name" value="G-PROTEIN COUPLED RECEPTOR"/>
    <property type="match status" value="1"/>
</dbReference>
<evidence type="ECO:0000313" key="13">
    <source>
        <dbReference type="Proteomes" id="UP001634394"/>
    </source>
</evidence>
<comment type="caution">
    <text evidence="12">The sequence shown here is derived from an EMBL/GenBank/DDBJ whole genome shotgun (WGS) entry which is preliminary data.</text>
</comment>
<sequence length="484" mass="54980">MNNSSMSLLQKINDEKATLLIPAFVFLGVLIITGFIGNIVVCYFYGCKRKTTTTSCFILGLAIFDLVSCTLSLPMEIVDMRYFYMFPDITVCKLFRATNFVCTISSGFILIAIAIERYRRVCLPFKKQITICQARIICVISVFIACVFSWPSLVFYTIVTVDIPVPASDTIQGYDCTTVKDRSLHLYLNVFNIIQIVLFIVSTMIIIVLYALVYKQFISLKKVRTYRSWVKTVFSKESKVLNSDSITFENRQYNEDMANNCSNTTEVGLYVKSLADDNGFYIPTINTIHDLSRRNEVRNGSSTMITDPINLSEINRVYKDESKTHVALKQNNNSTQLEKNRDPQDLIDNKGIDIPSATNGKFRNDIARSESDTKGGNRVQSMNTPSRGINTVRYTKLMLVITVTYVASFLPHLCLVVWRSISTDYEVNKMTDVELVVFSIGIRSYFLNSAINPLIYGIFNSQFREFSTRVFCGCQDARPNTRAN</sequence>
<dbReference type="Proteomes" id="UP001634394">
    <property type="component" value="Unassembled WGS sequence"/>
</dbReference>
<evidence type="ECO:0000256" key="3">
    <source>
        <dbReference type="ARBA" id="ARBA00022989"/>
    </source>
</evidence>
<evidence type="ECO:0000256" key="2">
    <source>
        <dbReference type="ARBA" id="ARBA00022692"/>
    </source>
</evidence>
<feature type="transmembrane region" description="Helical" evidence="10">
    <location>
        <begin position="20"/>
        <end position="44"/>
    </location>
</feature>
<dbReference type="GO" id="GO:0004930">
    <property type="term" value="F:G protein-coupled receptor activity"/>
    <property type="evidence" value="ECO:0007669"/>
    <property type="project" value="UniProtKB-KW"/>
</dbReference>
<dbReference type="AlphaFoldDB" id="A0ABD3XSL6"/>
<evidence type="ECO:0000256" key="4">
    <source>
        <dbReference type="ARBA" id="ARBA00023040"/>
    </source>
</evidence>
<keyword evidence="6 8" id="KW-0675">Receptor</keyword>
<accession>A0ABD3XSL6</accession>
<evidence type="ECO:0000256" key="10">
    <source>
        <dbReference type="SAM" id="Phobius"/>
    </source>
</evidence>
<feature type="transmembrane region" description="Helical" evidence="10">
    <location>
        <begin position="94"/>
        <end position="115"/>
    </location>
</feature>
<evidence type="ECO:0000313" key="12">
    <source>
        <dbReference type="EMBL" id="KAL3887983.1"/>
    </source>
</evidence>
<feature type="transmembrane region" description="Helical" evidence="10">
    <location>
        <begin position="397"/>
        <end position="418"/>
    </location>
</feature>
<feature type="transmembrane region" description="Helical" evidence="10">
    <location>
        <begin position="193"/>
        <end position="214"/>
    </location>
</feature>
<dbReference type="InterPro" id="IPR000276">
    <property type="entry name" value="GPCR_Rhodpsn"/>
</dbReference>
<comment type="similarity">
    <text evidence="8">Belongs to the G-protein coupled receptor 1 family.</text>
</comment>
<keyword evidence="4 8" id="KW-0297">G-protein coupled receptor</keyword>
<keyword evidence="3 10" id="KW-1133">Transmembrane helix</keyword>
<evidence type="ECO:0000256" key="7">
    <source>
        <dbReference type="ARBA" id="ARBA00023224"/>
    </source>
</evidence>
<reference evidence="12 13" key="1">
    <citation type="submission" date="2024-11" db="EMBL/GenBank/DDBJ databases">
        <title>Chromosome-level genome assembly of the freshwater bivalve Anodonta woodiana.</title>
        <authorList>
            <person name="Chen X."/>
        </authorList>
    </citation>
    <scope>NUCLEOTIDE SEQUENCE [LARGE SCALE GENOMIC DNA]</scope>
    <source>
        <strain evidence="12">MN2024</strain>
        <tissue evidence="12">Gills</tissue>
    </source>
</reference>
<keyword evidence="2 8" id="KW-0812">Transmembrane</keyword>
<dbReference type="SUPFAM" id="SSF81321">
    <property type="entry name" value="Family A G protein-coupled receptor-like"/>
    <property type="match status" value="1"/>
</dbReference>
<evidence type="ECO:0000259" key="11">
    <source>
        <dbReference type="PROSITE" id="PS50262"/>
    </source>
</evidence>
<dbReference type="PRINTS" id="PR00237">
    <property type="entry name" value="GPCRRHODOPSN"/>
</dbReference>
<dbReference type="GO" id="GO:0016020">
    <property type="term" value="C:membrane"/>
    <property type="evidence" value="ECO:0007669"/>
    <property type="project" value="UniProtKB-SubCell"/>
</dbReference>
<feature type="region of interest" description="Disordered" evidence="9">
    <location>
        <begin position="327"/>
        <end position="384"/>
    </location>
</feature>
<dbReference type="PROSITE" id="PS50262">
    <property type="entry name" value="G_PROTEIN_RECEP_F1_2"/>
    <property type="match status" value="1"/>
</dbReference>
<feature type="domain" description="G-protein coupled receptors family 1 profile" evidence="11">
    <location>
        <begin position="37"/>
        <end position="456"/>
    </location>
</feature>
<dbReference type="InterPro" id="IPR017452">
    <property type="entry name" value="GPCR_Rhodpsn_7TM"/>
</dbReference>
<dbReference type="Pfam" id="PF00001">
    <property type="entry name" value="7tm_1"/>
    <property type="match status" value="1"/>
</dbReference>
<dbReference type="EMBL" id="JBJQND010000001">
    <property type="protein sequence ID" value="KAL3887983.1"/>
    <property type="molecule type" value="Genomic_DNA"/>
</dbReference>
<keyword evidence="13" id="KW-1185">Reference proteome</keyword>
<dbReference type="PROSITE" id="PS00237">
    <property type="entry name" value="G_PROTEIN_RECEP_F1_1"/>
    <property type="match status" value="1"/>
</dbReference>
<name>A0ABD3XSL6_SINWO</name>
<organism evidence="12 13">
    <name type="scientific">Sinanodonta woodiana</name>
    <name type="common">Chinese pond mussel</name>
    <name type="synonym">Anodonta woodiana</name>
    <dbReference type="NCBI Taxonomy" id="1069815"/>
    <lineage>
        <taxon>Eukaryota</taxon>
        <taxon>Metazoa</taxon>
        <taxon>Spiralia</taxon>
        <taxon>Lophotrochozoa</taxon>
        <taxon>Mollusca</taxon>
        <taxon>Bivalvia</taxon>
        <taxon>Autobranchia</taxon>
        <taxon>Heteroconchia</taxon>
        <taxon>Palaeoheterodonta</taxon>
        <taxon>Unionida</taxon>
        <taxon>Unionoidea</taxon>
        <taxon>Unionidae</taxon>
        <taxon>Unioninae</taxon>
        <taxon>Sinanodonta</taxon>
    </lineage>
</organism>
<evidence type="ECO:0000256" key="5">
    <source>
        <dbReference type="ARBA" id="ARBA00023136"/>
    </source>
</evidence>
<comment type="subcellular location">
    <subcellularLocation>
        <location evidence="1">Membrane</location>
        <topology evidence="1">Multi-pass membrane protein</topology>
    </subcellularLocation>
</comment>
<dbReference type="PANTHER" id="PTHR24238:SF47">
    <property type="entry name" value="ECDYSTEROIDS_DOPAMINE RECEPTOR-RELATED"/>
    <property type="match status" value="1"/>
</dbReference>
<feature type="transmembrane region" description="Helical" evidence="10">
    <location>
        <begin position="136"/>
        <end position="159"/>
    </location>
</feature>
<evidence type="ECO:0000256" key="8">
    <source>
        <dbReference type="RuleBase" id="RU000688"/>
    </source>
</evidence>
<gene>
    <name evidence="12" type="ORF">ACJMK2_000368</name>
</gene>
<evidence type="ECO:0000256" key="6">
    <source>
        <dbReference type="ARBA" id="ARBA00023170"/>
    </source>
</evidence>
<feature type="compositionally biased region" description="Basic and acidic residues" evidence="9">
    <location>
        <begin position="362"/>
        <end position="375"/>
    </location>
</feature>
<evidence type="ECO:0000256" key="1">
    <source>
        <dbReference type="ARBA" id="ARBA00004141"/>
    </source>
</evidence>
<evidence type="ECO:0000256" key="9">
    <source>
        <dbReference type="SAM" id="MobiDB-lite"/>
    </source>
</evidence>
<keyword evidence="7 8" id="KW-0807">Transducer</keyword>
<keyword evidence="5 10" id="KW-0472">Membrane</keyword>